<dbReference type="AlphaFoldDB" id="A0A3N0XKU4"/>
<keyword evidence="9" id="KW-1185">Reference proteome</keyword>
<reference evidence="8 9" key="1">
    <citation type="submission" date="2018-10" db="EMBL/GenBank/DDBJ databases">
        <title>Genome assembly for a Yunnan-Guizhou Plateau 3E fish, Anabarilius grahami (Regan), and its evolutionary and genetic applications.</title>
        <authorList>
            <person name="Jiang W."/>
        </authorList>
    </citation>
    <scope>NUCLEOTIDE SEQUENCE [LARGE SCALE GENOMIC DNA]</scope>
    <source>
        <strain evidence="8">AG-KIZ</strain>
        <tissue evidence="8">Muscle</tissue>
    </source>
</reference>
<evidence type="ECO:0000256" key="3">
    <source>
        <dbReference type="ARBA" id="ARBA00022692"/>
    </source>
</evidence>
<name>A0A3N0XKU4_ANAGA</name>
<feature type="compositionally biased region" description="Polar residues" evidence="6">
    <location>
        <begin position="26"/>
        <end position="36"/>
    </location>
</feature>
<protein>
    <submittedName>
        <fullName evidence="8">Protein CMSS1</fullName>
    </submittedName>
</protein>
<comment type="subcellular location">
    <subcellularLocation>
        <location evidence="1">Membrane</location>
    </subcellularLocation>
</comment>
<evidence type="ECO:0000313" key="8">
    <source>
        <dbReference type="EMBL" id="ROI57077.1"/>
    </source>
</evidence>
<dbReference type="Proteomes" id="UP000281406">
    <property type="component" value="Unassembled WGS sequence"/>
</dbReference>
<organism evidence="8 9">
    <name type="scientific">Anabarilius grahami</name>
    <name type="common">Kanglang fish</name>
    <name type="synonym">Barilius grahami</name>
    <dbReference type="NCBI Taxonomy" id="495550"/>
    <lineage>
        <taxon>Eukaryota</taxon>
        <taxon>Metazoa</taxon>
        <taxon>Chordata</taxon>
        <taxon>Craniata</taxon>
        <taxon>Vertebrata</taxon>
        <taxon>Euteleostomi</taxon>
        <taxon>Actinopterygii</taxon>
        <taxon>Neopterygii</taxon>
        <taxon>Teleostei</taxon>
        <taxon>Ostariophysi</taxon>
        <taxon>Cypriniformes</taxon>
        <taxon>Xenocyprididae</taxon>
        <taxon>Xenocypridinae</taxon>
        <taxon>Xenocypridinae incertae sedis</taxon>
        <taxon>Anabarilius</taxon>
    </lineage>
</organism>
<feature type="transmembrane region" description="Helical" evidence="7">
    <location>
        <begin position="281"/>
        <end position="301"/>
    </location>
</feature>
<dbReference type="PANTHER" id="PTHR10926">
    <property type="entry name" value="CELL CYCLE CONTROL PROTEIN 50"/>
    <property type="match status" value="1"/>
</dbReference>
<dbReference type="InterPro" id="IPR005045">
    <property type="entry name" value="CDC50/LEM3_fam"/>
</dbReference>
<dbReference type="GO" id="GO:0005886">
    <property type="term" value="C:plasma membrane"/>
    <property type="evidence" value="ECO:0007669"/>
    <property type="project" value="TreeGrafter"/>
</dbReference>
<proteinExistence type="inferred from homology"/>
<dbReference type="Pfam" id="PF03381">
    <property type="entry name" value="CDC50"/>
    <property type="match status" value="1"/>
</dbReference>
<gene>
    <name evidence="8" type="ORF">DPX16_19654</name>
</gene>
<feature type="transmembrane region" description="Helical" evidence="7">
    <location>
        <begin position="562"/>
        <end position="587"/>
    </location>
</feature>
<keyword evidence="3 7" id="KW-0812">Transmembrane</keyword>
<dbReference type="InterPro" id="IPR032704">
    <property type="entry name" value="Cms1"/>
</dbReference>
<keyword evidence="4 7" id="KW-1133">Transmembrane helix</keyword>
<feature type="compositionally biased region" description="Basic and acidic residues" evidence="6">
    <location>
        <begin position="71"/>
        <end position="81"/>
    </location>
</feature>
<evidence type="ECO:0000256" key="6">
    <source>
        <dbReference type="SAM" id="MobiDB-lite"/>
    </source>
</evidence>
<dbReference type="Pfam" id="PF14617">
    <property type="entry name" value="CMS1"/>
    <property type="match status" value="1"/>
</dbReference>
<accession>A0A3N0XKU4</accession>
<dbReference type="OrthoDB" id="340608at2759"/>
<feature type="compositionally biased region" description="Acidic residues" evidence="6">
    <location>
        <begin position="1"/>
        <end position="11"/>
    </location>
</feature>
<comment type="caution">
    <text evidence="8">The sequence shown here is derived from an EMBL/GenBank/DDBJ whole genome shotgun (WGS) entry which is preliminary data.</text>
</comment>
<dbReference type="Gene3D" id="3.40.50.300">
    <property type="entry name" value="P-loop containing nucleotide triphosphate hydrolases"/>
    <property type="match status" value="1"/>
</dbReference>
<dbReference type="GO" id="GO:0005783">
    <property type="term" value="C:endoplasmic reticulum"/>
    <property type="evidence" value="ECO:0007669"/>
    <property type="project" value="TreeGrafter"/>
</dbReference>
<evidence type="ECO:0000256" key="7">
    <source>
        <dbReference type="SAM" id="Phobius"/>
    </source>
</evidence>
<evidence type="ECO:0000256" key="5">
    <source>
        <dbReference type="ARBA" id="ARBA00023136"/>
    </source>
</evidence>
<evidence type="ECO:0000256" key="4">
    <source>
        <dbReference type="ARBA" id="ARBA00022989"/>
    </source>
</evidence>
<dbReference type="GO" id="GO:0005794">
    <property type="term" value="C:Golgi apparatus"/>
    <property type="evidence" value="ECO:0007669"/>
    <property type="project" value="TreeGrafter"/>
</dbReference>
<evidence type="ECO:0000313" key="9">
    <source>
        <dbReference type="Proteomes" id="UP000281406"/>
    </source>
</evidence>
<evidence type="ECO:0000256" key="1">
    <source>
        <dbReference type="ARBA" id="ARBA00004370"/>
    </source>
</evidence>
<dbReference type="GO" id="GO:0045332">
    <property type="term" value="P:phospholipid translocation"/>
    <property type="evidence" value="ECO:0007669"/>
    <property type="project" value="TreeGrafter"/>
</dbReference>
<dbReference type="SUPFAM" id="SSF52540">
    <property type="entry name" value="P-loop containing nucleoside triphosphate hydrolases"/>
    <property type="match status" value="1"/>
</dbReference>
<dbReference type="PANTHER" id="PTHR10926:SF68">
    <property type="entry name" value="CELL CYCLE CONTROL PROTEIN"/>
    <property type="match status" value="1"/>
</dbReference>
<comment type="similarity">
    <text evidence="2">Belongs to the CDC50/LEM3 family.</text>
</comment>
<dbReference type="EMBL" id="RJVU01070621">
    <property type="protein sequence ID" value="ROI57077.1"/>
    <property type="molecule type" value="Genomic_DNA"/>
</dbReference>
<sequence>MADDLGDEWWTQEDNSGVSEVEEDTQPITEEQPNKSTSKKRKGEKQIQDSTKKKKRKKTVKKECFITQEGSEEKGDKESNKNKKRRKKKKTITDVLTSSEPVPGTPADLMSLLKNHYSQTRSVIEQEELTLKDSCFLSCNDLTHSVSSYLKEVCPKWAKIQKQHTQTRSVVLLIVCGSALRAIDVIKQLMAFKGQAKVLKLFAKHIKVDDQIKSLSKGVTHIAVGTPGRICALLEKEGLTVQGLRYLVLDWNYRDQKLRRMVDMPEQRLPAWSPSLTAQTVLPTFYILSLVCLFLGIWLLITVENTYELKVDYTNAGTCERCFEMRKHAINSRTTCTCSVNFYVPKTFSGDVFFYYGLRNFHQNLRRYMDSRDDTQMVGRKNNLKAPSSYCAPFDYDANGVPIAPCGAVANSMFNDSFTVMYYPTNGPEMQVPLYRKGIAWYTDKNVKFRNPPTNNTFTLQQAFEGTIRPLYWQRPVYELDDTDLNNNGFINDDLIVWMREAAFPNFKKLYGVLNRAQGPFTQGLPAGNYSISIIYNFPVGPFRGQKELVISMVTWFGGQNYFLPIAYLVTSGLILVAAIVLTTVYVKVGKKGKNMEE</sequence>
<keyword evidence="5 7" id="KW-0472">Membrane</keyword>
<dbReference type="InterPro" id="IPR027417">
    <property type="entry name" value="P-loop_NTPase"/>
</dbReference>
<feature type="region of interest" description="Disordered" evidence="6">
    <location>
        <begin position="1"/>
        <end position="103"/>
    </location>
</feature>
<evidence type="ECO:0000256" key="2">
    <source>
        <dbReference type="ARBA" id="ARBA00009457"/>
    </source>
</evidence>